<keyword evidence="2" id="KW-1185">Reference proteome</keyword>
<accession>A0ACC2XMD3</accession>
<gene>
    <name evidence="1" type="ORF">QFC24_003160</name>
</gene>
<organism evidence="1 2">
    <name type="scientific">Naganishia onofrii</name>
    <dbReference type="NCBI Taxonomy" id="1851511"/>
    <lineage>
        <taxon>Eukaryota</taxon>
        <taxon>Fungi</taxon>
        <taxon>Dikarya</taxon>
        <taxon>Basidiomycota</taxon>
        <taxon>Agaricomycotina</taxon>
        <taxon>Tremellomycetes</taxon>
        <taxon>Filobasidiales</taxon>
        <taxon>Filobasidiaceae</taxon>
        <taxon>Naganishia</taxon>
    </lineage>
</organism>
<dbReference type="Proteomes" id="UP001234202">
    <property type="component" value="Unassembled WGS sequence"/>
</dbReference>
<comment type="caution">
    <text evidence="1">The sequence shown here is derived from an EMBL/GenBank/DDBJ whole genome shotgun (WGS) entry which is preliminary data.</text>
</comment>
<dbReference type="EMBL" id="JASBWV010000009">
    <property type="protein sequence ID" value="KAJ9124791.1"/>
    <property type="molecule type" value="Genomic_DNA"/>
</dbReference>
<sequence length="1142" mass="124856">MSDSPGPPAESDADADVDPTYTHFTHRDEFRRLLDQFLNRSVLDQEFHQPDQADKERKLVEQMGGILDHYLPLPPLLDPYLHDIIPPLMAKLAHHFQTLWQAAQDSLSQRTTRGGGGGSSGGGGGEQSSRTIYSNVERLAGIGRLLNWVVKAPHSSIPNTRLGRPTLAVAHFPSEISNLPVLIYLLSPPPATVQTETNEDFPCHPALAAARSWEIRSICFLWTSLLLTVPFDLSAFDTISPTPSIPSNPSTHAQEANHRLSTAAQVLTIGKRTLAVPSKEGEYSSLLLARLFSRNDGVEDLPGFFKWVEEQVRVSAGEERRPDGNQAVFLTNILALLAQLPSLLPNARTHLPKLLEFYTTVIAPHVEGTSAHGPSSSSSSSGSGSTNVVTSNGLLRKMAVKARGRWWIAMLETTMGHAGKARRRGRGRHVVPIQRGRIFKLILLQILVGHLVEANVLQSLVCQQAKGDVREEEEEEEFDPPEGLEEEIERLMDCLSDKDTIVRYSAAKYISRIADLLPRSLASQIVDSTIALFSGTSEDPLVETERGKVVDPGGGSNGDAKWHGLCLALAEMGRRGLIGDEMVGDLLGWAVKALNFDIRRGAHSIGSNVRDAAAYLIWSLARALPPSTIRPYTDRIAQVLVCVACFDREVGIRRAASAAFQEHVGRMGLFPHGIDVLGKTDFYSVSVRRTAFLISAPSVAIHEEYRAAMLEHLHYVTLRHWDPAMRLIGAQSLKLICESKESLPAQALQLEIQQLGSVELADIHGALAALGELACVYRARDDQGRLAEIFGSLCNVRASAFVIPGSDLLLEAACRVISRTACNDAIHIKGNWDVCARILDLGCRSGRPAQKQSFAMALGQADYTKTPELLQPVLKCLLGNISISTKAIQQDVETRRASYQSILGILRVTEQSIIQVSTEEFFQCYQSFLDGLDDYSTDQRGDVGSWIRIACAQALPNLTRMAKATDAKLGDEAGKQAVYGLIKLSVEKLEAVRAAAGPALCEILKEHGSAIGLEDVYRHLNTIRDWKDVQSLYSAMGVLLPFHDVQRPIFEGLILSLGGKNLSTQNAAATAITRSLHSLSDSHPKLVEELTHALLAFGTENINKQRVFVPVLVAGFELAQADVWNELSATSSCSQEYVSSDL</sequence>
<name>A0ACC2XMD3_9TREE</name>
<evidence type="ECO:0000313" key="1">
    <source>
        <dbReference type="EMBL" id="KAJ9124791.1"/>
    </source>
</evidence>
<evidence type="ECO:0000313" key="2">
    <source>
        <dbReference type="Proteomes" id="UP001234202"/>
    </source>
</evidence>
<protein>
    <submittedName>
        <fullName evidence="1">Uncharacterized protein</fullName>
    </submittedName>
</protein>
<proteinExistence type="predicted"/>
<reference evidence="1" key="1">
    <citation type="submission" date="2023-04" db="EMBL/GenBank/DDBJ databases">
        <title>Draft Genome sequencing of Naganishia species isolated from polar environments using Oxford Nanopore Technology.</title>
        <authorList>
            <person name="Leo P."/>
            <person name="Venkateswaran K."/>
        </authorList>
    </citation>
    <scope>NUCLEOTIDE SEQUENCE</scope>
    <source>
        <strain evidence="1">DBVPG 5303</strain>
    </source>
</reference>